<comment type="subcellular location">
    <subcellularLocation>
        <location evidence="1">Cell membrane</location>
        <topology evidence="1">Multi-pass membrane protein</topology>
    </subcellularLocation>
</comment>
<feature type="transmembrane region" description="Helical" evidence="8">
    <location>
        <begin position="112"/>
        <end position="133"/>
    </location>
</feature>
<dbReference type="GO" id="GO:0071939">
    <property type="term" value="P:vitamin A import into cell"/>
    <property type="evidence" value="ECO:0007669"/>
    <property type="project" value="TreeGrafter"/>
</dbReference>
<comment type="caution">
    <text evidence="9">The sequence shown here is derived from an EMBL/GenBank/DDBJ whole genome shotgun (WGS) entry which is preliminary data.</text>
</comment>
<reference evidence="9" key="1">
    <citation type="journal article" date="2023" name="Front. Mar. Sci.">
        <title>A new Merluccius polli reference genome to investigate the effects of global change in West African waters.</title>
        <authorList>
            <person name="Mateo J.L."/>
            <person name="Blanco-Fernandez C."/>
            <person name="Garcia-Vazquez E."/>
            <person name="Machado-Schiaffino G."/>
        </authorList>
    </citation>
    <scope>NUCLEOTIDE SEQUENCE</scope>
    <source>
        <strain evidence="9">C29</strain>
        <tissue evidence="9">Fin</tissue>
    </source>
</reference>
<keyword evidence="6 8" id="KW-0472">Membrane</keyword>
<dbReference type="PANTHER" id="PTHR21444">
    <property type="entry name" value="COILED-COIL DOMAIN-CONTAINING PROTEIN 180"/>
    <property type="match status" value="1"/>
</dbReference>
<feature type="transmembrane region" description="Helical" evidence="8">
    <location>
        <begin position="78"/>
        <end position="100"/>
    </location>
</feature>
<name>A0AA47MG83_MERPO</name>
<dbReference type="PANTHER" id="PTHR21444:SF17">
    <property type="entry name" value="STIMULATED BY RETINOIC ACID GENE 6 PROTEIN-LIKE"/>
    <property type="match status" value="1"/>
</dbReference>
<evidence type="ECO:0000256" key="5">
    <source>
        <dbReference type="ARBA" id="ARBA00022989"/>
    </source>
</evidence>
<evidence type="ECO:0000256" key="4">
    <source>
        <dbReference type="ARBA" id="ARBA00022692"/>
    </source>
</evidence>
<protein>
    <submittedName>
        <fullName evidence="9">Stimulated by retinoic acid gene 6 protein-like</fullName>
    </submittedName>
</protein>
<keyword evidence="3" id="KW-1003">Cell membrane</keyword>
<feature type="transmembrane region" description="Helical" evidence="8">
    <location>
        <begin position="185"/>
        <end position="203"/>
    </location>
</feature>
<evidence type="ECO:0000313" key="10">
    <source>
        <dbReference type="Proteomes" id="UP001174136"/>
    </source>
</evidence>
<evidence type="ECO:0000256" key="7">
    <source>
        <dbReference type="ARBA" id="ARBA00023170"/>
    </source>
</evidence>
<keyword evidence="10" id="KW-1185">Reference proteome</keyword>
<evidence type="ECO:0000256" key="6">
    <source>
        <dbReference type="ARBA" id="ARBA00023136"/>
    </source>
</evidence>
<keyword evidence="2" id="KW-0813">Transport</keyword>
<dbReference type="EMBL" id="JAOPHQ010004339">
    <property type="protein sequence ID" value="KAK0139554.1"/>
    <property type="molecule type" value="Genomic_DNA"/>
</dbReference>
<keyword evidence="5 8" id="KW-1133">Transmembrane helix</keyword>
<gene>
    <name evidence="9" type="primary">Stra6l_1</name>
    <name evidence="9" type="ORF">N1851_023567</name>
</gene>
<dbReference type="InterPro" id="IPR026612">
    <property type="entry name" value="STRA6-like"/>
</dbReference>
<evidence type="ECO:0000256" key="8">
    <source>
        <dbReference type="SAM" id="Phobius"/>
    </source>
</evidence>
<dbReference type="GO" id="GO:0034632">
    <property type="term" value="F:retinol transmembrane transporter activity"/>
    <property type="evidence" value="ECO:0007669"/>
    <property type="project" value="InterPro"/>
</dbReference>
<dbReference type="Proteomes" id="UP001174136">
    <property type="component" value="Unassembled WGS sequence"/>
</dbReference>
<evidence type="ECO:0000256" key="2">
    <source>
        <dbReference type="ARBA" id="ARBA00022448"/>
    </source>
</evidence>
<evidence type="ECO:0000256" key="1">
    <source>
        <dbReference type="ARBA" id="ARBA00004651"/>
    </source>
</evidence>
<accession>A0AA47MG83</accession>
<keyword evidence="7" id="KW-0675">Receptor</keyword>
<sequence>MALGCSPLEAIGSLSNRWSYGFAFGATSHVVLMQVFEKFIIFSAPGWAKTFVFLLGAFELGLIFFPFFACLSTPARGVGASLGILYTLARLSIMLTSVISCPHTEVYDVNVMVSWPIILSFLFLLGRYVLILVKVVHRHPQHEVPGDEIQHLVQHVKRLLQKPPPPSSDSWFKRRVYRWDPHFRFPNRFLGTTIICLIGLYTVRHPISPTSH</sequence>
<proteinExistence type="predicted"/>
<feature type="transmembrane region" description="Helical" evidence="8">
    <location>
        <begin position="50"/>
        <end position="71"/>
    </location>
</feature>
<dbReference type="GO" id="GO:0005886">
    <property type="term" value="C:plasma membrane"/>
    <property type="evidence" value="ECO:0007669"/>
    <property type="project" value="UniProtKB-SubCell"/>
</dbReference>
<dbReference type="Pfam" id="PF14752">
    <property type="entry name" value="RBP_receptor"/>
    <property type="match status" value="1"/>
</dbReference>
<evidence type="ECO:0000313" key="9">
    <source>
        <dbReference type="EMBL" id="KAK0139554.1"/>
    </source>
</evidence>
<organism evidence="9 10">
    <name type="scientific">Merluccius polli</name>
    <name type="common">Benguela hake</name>
    <name type="synonym">Merluccius cadenati</name>
    <dbReference type="NCBI Taxonomy" id="89951"/>
    <lineage>
        <taxon>Eukaryota</taxon>
        <taxon>Metazoa</taxon>
        <taxon>Chordata</taxon>
        <taxon>Craniata</taxon>
        <taxon>Vertebrata</taxon>
        <taxon>Euteleostomi</taxon>
        <taxon>Actinopterygii</taxon>
        <taxon>Neopterygii</taxon>
        <taxon>Teleostei</taxon>
        <taxon>Neoteleostei</taxon>
        <taxon>Acanthomorphata</taxon>
        <taxon>Zeiogadaria</taxon>
        <taxon>Gadariae</taxon>
        <taxon>Gadiformes</taxon>
        <taxon>Gadoidei</taxon>
        <taxon>Merlucciidae</taxon>
        <taxon>Merluccius</taxon>
    </lineage>
</organism>
<evidence type="ECO:0000256" key="3">
    <source>
        <dbReference type="ARBA" id="ARBA00022475"/>
    </source>
</evidence>
<dbReference type="AlphaFoldDB" id="A0AA47MG83"/>
<dbReference type="GO" id="GO:0038023">
    <property type="term" value="F:signaling receptor activity"/>
    <property type="evidence" value="ECO:0007669"/>
    <property type="project" value="InterPro"/>
</dbReference>
<keyword evidence="4 8" id="KW-0812">Transmembrane</keyword>
<feature type="transmembrane region" description="Helical" evidence="8">
    <location>
        <begin position="20"/>
        <end position="44"/>
    </location>
</feature>